<evidence type="ECO:0000313" key="3">
    <source>
        <dbReference type="EMBL" id="CAL4072709.1"/>
    </source>
</evidence>
<gene>
    <name evidence="3" type="ORF">MNOR_LOCUS8902</name>
</gene>
<keyword evidence="2" id="KW-0732">Signal</keyword>
<feature type="region of interest" description="Disordered" evidence="1">
    <location>
        <begin position="422"/>
        <end position="441"/>
    </location>
</feature>
<dbReference type="Proteomes" id="UP001497623">
    <property type="component" value="Unassembled WGS sequence"/>
</dbReference>
<comment type="caution">
    <text evidence="3">The sequence shown here is derived from an EMBL/GenBank/DDBJ whole genome shotgun (WGS) entry which is preliminary data.</text>
</comment>
<name>A0AAV2Q700_MEGNR</name>
<evidence type="ECO:0000256" key="1">
    <source>
        <dbReference type="SAM" id="MobiDB-lite"/>
    </source>
</evidence>
<dbReference type="EMBL" id="CAXKWB010004202">
    <property type="protein sequence ID" value="CAL4072709.1"/>
    <property type="molecule type" value="Genomic_DNA"/>
</dbReference>
<sequence>MPSLIMYKVSVVLTLVCVAAQGAPQDVSHKPAEGAAYLPGQETGDLYILGDQLLRRTWLGYNTQDKTDNNENSLGHGNYDDFIFENNYLGNNIFPVEKDVVKPADTPIEVKDYFFDVQNNIEISDHSDTIIDNTNSIENNVSPLGTSHVMNPLIDYGLSLGMPTYVGQVDSSLSSQPPEAVSMYGLGTDQPGQHESLSSQAPETISTYGLGNNQPGQHESLISQPPKTISMYGSGTVQPVDDVLQYGTPIDATDFNTFSNNILGVSGGDYTSTNSQGTTVVQIKDTNTSNNILGNSTEVKEGANIIEDLVTSRSIRNLPEEELQTAESLDIYKMIPKLMARQEAMMEILGQVVNKLDKISDVDAKVDNLTSTLRTREDKDARLEGRLDAVEWQVKEAGASLASLDGDMLQLLAASITNTTHNATDSQNSTISEGPTTATPDIHNTATELDIVEPISTTLTPTSDEFLLKLVDDVDGALANLDSLSSDIFVNITEYIEPGTVPEVNLDAAADKISFQQHLAAQKNITAAMFTAGIEGL</sequence>
<organism evidence="3 4">
    <name type="scientific">Meganyctiphanes norvegica</name>
    <name type="common">Northern krill</name>
    <name type="synonym">Thysanopoda norvegica</name>
    <dbReference type="NCBI Taxonomy" id="48144"/>
    <lineage>
        <taxon>Eukaryota</taxon>
        <taxon>Metazoa</taxon>
        <taxon>Ecdysozoa</taxon>
        <taxon>Arthropoda</taxon>
        <taxon>Crustacea</taxon>
        <taxon>Multicrustacea</taxon>
        <taxon>Malacostraca</taxon>
        <taxon>Eumalacostraca</taxon>
        <taxon>Eucarida</taxon>
        <taxon>Euphausiacea</taxon>
        <taxon>Euphausiidae</taxon>
        <taxon>Meganyctiphanes</taxon>
    </lineage>
</organism>
<accession>A0AAV2Q700</accession>
<feature type="chain" id="PRO_5044010733" evidence="2">
    <location>
        <begin position="21"/>
        <end position="537"/>
    </location>
</feature>
<dbReference type="AlphaFoldDB" id="A0AAV2Q700"/>
<proteinExistence type="predicted"/>
<evidence type="ECO:0000256" key="2">
    <source>
        <dbReference type="SAM" id="SignalP"/>
    </source>
</evidence>
<protein>
    <submittedName>
        <fullName evidence="3">Uncharacterized protein</fullName>
    </submittedName>
</protein>
<feature type="signal peptide" evidence="2">
    <location>
        <begin position="1"/>
        <end position="20"/>
    </location>
</feature>
<feature type="non-terminal residue" evidence="3">
    <location>
        <position position="537"/>
    </location>
</feature>
<evidence type="ECO:0000313" key="4">
    <source>
        <dbReference type="Proteomes" id="UP001497623"/>
    </source>
</evidence>
<reference evidence="3 4" key="1">
    <citation type="submission" date="2024-05" db="EMBL/GenBank/DDBJ databases">
        <authorList>
            <person name="Wallberg A."/>
        </authorList>
    </citation>
    <scope>NUCLEOTIDE SEQUENCE [LARGE SCALE GENOMIC DNA]</scope>
</reference>
<keyword evidence="4" id="KW-1185">Reference proteome</keyword>